<accession>A0ACC3AHZ3</accession>
<dbReference type="EMBL" id="JAPDRQ010000012">
    <property type="protein sequence ID" value="KAJ9662941.1"/>
    <property type="molecule type" value="Genomic_DNA"/>
</dbReference>
<comment type="caution">
    <text evidence="1">The sequence shown here is derived from an EMBL/GenBank/DDBJ whole genome shotgun (WGS) entry which is preliminary data.</text>
</comment>
<keyword evidence="2" id="KW-1185">Reference proteome</keyword>
<gene>
    <name evidence="1" type="ORF">H2198_001169</name>
</gene>
<sequence>MGAISSIDSTILVTGATGFVGTWIVKVLLERGYRVRCAVRNKGKQEYIRTLHKNNEDHLEFAEVRDISDTGAFDEAVKDVIAIIHTASPVHLTAVEPEEIITPAVNGTTGILESAIKNGSQLRRVVITSSCAAILAHSETPVTVSESDWNTGTVKECHEKGREAAPLSKYSASKVLAEKAVWDFLEEHKSKIAWDVTVLNPPWIFGPTLHDVPDFDAINPSWKQWFGAVTKGEFSGQGPESQLTRPGHGWVDVRDVAEAHVRSLEVPEAGQERIIICAGSFVWQDWVTAARSLEPPIDFCSIAKLVPGVTYRAISFDTSKEQKILSMEFRSMKEVVKDSLENYRARGWQI</sequence>
<proteinExistence type="predicted"/>
<evidence type="ECO:0000313" key="2">
    <source>
        <dbReference type="Proteomes" id="UP001172386"/>
    </source>
</evidence>
<dbReference type="Proteomes" id="UP001172386">
    <property type="component" value="Unassembled WGS sequence"/>
</dbReference>
<reference evidence="1" key="1">
    <citation type="submission" date="2022-10" db="EMBL/GenBank/DDBJ databases">
        <title>Culturing micro-colonial fungi from biological soil crusts in the Mojave desert and describing Neophaeococcomyces mojavensis, and introducing the new genera and species Taxawa tesnikishii.</title>
        <authorList>
            <person name="Kurbessoian T."/>
            <person name="Stajich J.E."/>
        </authorList>
    </citation>
    <scope>NUCLEOTIDE SEQUENCE</scope>
    <source>
        <strain evidence="1">JES_112</strain>
    </source>
</reference>
<evidence type="ECO:0000313" key="1">
    <source>
        <dbReference type="EMBL" id="KAJ9662941.1"/>
    </source>
</evidence>
<organism evidence="1 2">
    <name type="scientific">Neophaeococcomyces mojaviensis</name>
    <dbReference type="NCBI Taxonomy" id="3383035"/>
    <lineage>
        <taxon>Eukaryota</taxon>
        <taxon>Fungi</taxon>
        <taxon>Dikarya</taxon>
        <taxon>Ascomycota</taxon>
        <taxon>Pezizomycotina</taxon>
        <taxon>Eurotiomycetes</taxon>
        <taxon>Chaetothyriomycetidae</taxon>
        <taxon>Chaetothyriales</taxon>
        <taxon>Chaetothyriales incertae sedis</taxon>
        <taxon>Neophaeococcomyces</taxon>
    </lineage>
</organism>
<name>A0ACC3AHZ3_9EURO</name>
<protein>
    <submittedName>
        <fullName evidence="1">Uncharacterized protein</fullName>
    </submittedName>
</protein>